<evidence type="ECO:0000313" key="2">
    <source>
        <dbReference type="Proteomes" id="UP000019243"/>
    </source>
</evidence>
<keyword evidence="2" id="KW-1185">Reference proteome</keyword>
<dbReference type="RefSeq" id="WP_035312776.1">
    <property type="nucleotide sequence ID" value="NZ_AODH01000001.1"/>
</dbReference>
<dbReference type="OrthoDB" id="506156at2"/>
<sequence length="292" mass="34089">MPIDDPFTTNYINPMYYTKVFVKCDFLSFVADPNHVFFNADNFKDKQSNQRYVIEKTRFIKQQMQLHGIDCPLYLSDWNTLTGNTRRSNGYFFRGAIIVNDLIALNHLVDGYGFWLNIEIYEKHGRSNNVHPDGLELFHYFSGKRPTYFSLELTQRLEGEIISQGDNYLLTGYNGHYQLLLWHTTYFNPVYSSEEIFVAGHAMSFSITMNNLKQANYQVKQLEFNRHHGALFYAYDKFQEAPSLDYETQTYINAATHLQLKNYLFRCSPKKSLSLTLDANAVVLLEFNSLSN</sequence>
<dbReference type="Gene3D" id="2.60.40.1500">
    <property type="entry name" value="Glycosyl hydrolase domain, family 39"/>
    <property type="match status" value="1"/>
</dbReference>
<dbReference type="EMBL" id="AODH01000001">
    <property type="protein sequence ID" value="EUJ42209.1"/>
    <property type="molecule type" value="Genomic_DNA"/>
</dbReference>
<comment type="caution">
    <text evidence="1">The sequence shown here is derived from an EMBL/GenBank/DDBJ whole genome shotgun (WGS) entry which is preliminary data.</text>
</comment>
<gene>
    <name evidence="1" type="ORF">BCAMP_00390</name>
</gene>
<reference evidence="1 2" key="1">
    <citation type="submission" date="2012-12" db="EMBL/GenBank/DDBJ databases">
        <title>Novel taxa of Listeriaceae from agricultural environments in the United States.</title>
        <authorList>
            <person name="den Bakker H.C."/>
            <person name="Allred A."/>
            <person name="Warchocki S."/>
            <person name="Wright E.M."/>
            <person name="Burrell A."/>
            <person name="Nightingale K.K."/>
            <person name="Kephart D."/>
            <person name="Wiedmann M."/>
        </authorList>
    </citation>
    <scope>NUCLEOTIDE SEQUENCE [LARGE SCALE GENOMIC DNA]</scope>
    <source>
        <strain evidence="1 2">FSL F6-1037</strain>
    </source>
</reference>
<dbReference type="AlphaFoldDB" id="W7CRE2"/>
<proteinExistence type="predicted"/>
<protein>
    <submittedName>
        <fullName evidence="1">AraC family transcriptional regulator</fullName>
    </submittedName>
</protein>
<dbReference type="Gene3D" id="3.20.20.80">
    <property type="entry name" value="Glycosidases"/>
    <property type="match status" value="1"/>
</dbReference>
<dbReference type="Proteomes" id="UP000019243">
    <property type="component" value="Unassembled WGS sequence"/>
</dbReference>
<dbReference type="SUPFAM" id="SSF51445">
    <property type="entry name" value="(Trans)glycosidases"/>
    <property type="match status" value="1"/>
</dbReference>
<dbReference type="InterPro" id="IPR017853">
    <property type="entry name" value="GH"/>
</dbReference>
<dbReference type="SUPFAM" id="SSF51011">
    <property type="entry name" value="Glycosyl hydrolase domain"/>
    <property type="match status" value="1"/>
</dbReference>
<accession>W7CRE2</accession>
<organism evidence="1 2">
    <name type="scientific">Brochothrix campestris FSL F6-1037</name>
    <dbReference type="NCBI Taxonomy" id="1265861"/>
    <lineage>
        <taxon>Bacteria</taxon>
        <taxon>Bacillati</taxon>
        <taxon>Bacillota</taxon>
        <taxon>Bacilli</taxon>
        <taxon>Bacillales</taxon>
        <taxon>Listeriaceae</taxon>
        <taxon>Brochothrix</taxon>
    </lineage>
</organism>
<name>W7CRE2_9LIST</name>
<evidence type="ECO:0000313" key="1">
    <source>
        <dbReference type="EMBL" id="EUJ42209.1"/>
    </source>
</evidence>
<dbReference type="STRING" id="1265861.BCAMP_00390"/>